<dbReference type="AlphaFoldDB" id="A0A645FGU7"/>
<organism evidence="1">
    <name type="scientific">bioreactor metagenome</name>
    <dbReference type="NCBI Taxonomy" id="1076179"/>
    <lineage>
        <taxon>unclassified sequences</taxon>
        <taxon>metagenomes</taxon>
        <taxon>ecological metagenomes</taxon>
    </lineage>
</organism>
<sequence length="70" mass="8171">MGGDYLTEIPNVEFGKYDLDPKLYVGWNFKLGKAFNLTDKFVLEPELQYNPIFSYGYSFYGAIINLKYKL</sequence>
<evidence type="ECO:0008006" key="2">
    <source>
        <dbReference type="Google" id="ProtNLM"/>
    </source>
</evidence>
<dbReference type="EMBL" id="VSSQ01058952">
    <property type="protein sequence ID" value="MPN12579.1"/>
    <property type="molecule type" value="Genomic_DNA"/>
</dbReference>
<reference evidence="1" key="1">
    <citation type="submission" date="2019-08" db="EMBL/GenBank/DDBJ databases">
        <authorList>
            <person name="Kucharzyk K."/>
            <person name="Murdoch R.W."/>
            <person name="Higgins S."/>
            <person name="Loffler F."/>
        </authorList>
    </citation>
    <scope>NUCLEOTIDE SEQUENCE</scope>
</reference>
<accession>A0A645FGU7</accession>
<evidence type="ECO:0000313" key="1">
    <source>
        <dbReference type="EMBL" id="MPN12579.1"/>
    </source>
</evidence>
<protein>
    <recommendedName>
        <fullName evidence="2">TonB-dependent receptor-like beta-barrel domain-containing protein</fullName>
    </recommendedName>
</protein>
<gene>
    <name evidence="1" type="ORF">SDC9_159897</name>
</gene>
<comment type="caution">
    <text evidence="1">The sequence shown here is derived from an EMBL/GenBank/DDBJ whole genome shotgun (WGS) entry which is preliminary data.</text>
</comment>
<proteinExistence type="predicted"/>
<name>A0A645FGU7_9ZZZZ</name>